<name>A0ACC2R7K9_9NEOP</name>
<dbReference type="Proteomes" id="UP001231649">
    <property type="component" value="Chromosome 5"/>
</dbReference>
<dbReference type="EMBL" id="CM056781">
    <property type="protein sequence ID" value="KAJ8735073.1"/>
    <property type="molecule type" value="Genomic_DNA"/>
</dbReference>
<evidence type="ECO:0000313" key="2">
    <source>
        <dbReference type="Proteomes" id="UP001231649"/>
    </source>
</evidence>
<gene>
    <name evidence="1" type="ORF">PYW08_014323</name>
</gene>
<sequence length="1290" mass="147360">MQYPPSDNGQDSQSSNIRHQRIMCSCTNSMLNLDDDDPMFADEMPRPRYYKGIFYPMFNNTFKTRSIEKSYQRYSRRQRQKSLIMVNLVDLALKIALVVIYTLTDKSDTWPNIPLSKTLWTVAFASLNVFICILSWRLSFANNHLHWVAGGTWMLFIVQGLCKQGIGFHESQNQVWYMLFIVFVPYAMFPLSLCWCIFIGFFSSLAQIIVSLVSAEFRMQQITIPVNCLVNNYTCNLRLMGSNVLLYIAVNFAGMYAKSLVDWGQRKVFLETRKSMITLEKTKKETERQWNLFRSVIPDFLATKIWRLMDMTGFDIEQQKSSNLVDMVEYHQEVSILFADIKGFTELSSKCSAQDLVILLNLLFAGFDKLADDFNCIRIKLLGDCYYCVSGLPERRDDHAHCCVNMGLHMIRAIRKVRKAIKASTLPKMDEELDMRIGIHSGKVLCGILGLLKWQFDLWSHDVTLANHMESGGLPGRVHISSATLACLNGAFEVEPGDGGSRSDFLKKHHPVTYFIKSPDLEAESELSENNDLPQDVQALEESIPTTSQLTWEINSRRPSSVAEDWTPMVPLANYFDDEWANSKDDVLEDVPEISDVAENDIINHLIEVKSNRRMRVHSMYDWSLRFNQPPIEDLFGRIDEVTFKSNIMCCLVLWLFVVTVQTLVHYNCGKLIIVLVVMTVPLVLSFALIMLEEFPSIHMYFYNISARINNMRLIKIVHICCFISIMTITSTVKLYACAPTTILKLNNTIPNITCPSIENVTTSEPAECHHPEYVVFTWVLCLIAHTSVFKLYFLIKALLATINVVIYCTLIIHYYKHYQTWNDLLPAQMLVLMIGFLIVVIIHARLVELISRLDFLWKLQAKTDLDDMEYTQRLNIHLLKHILPDHTTKYFLSKDWHSENLYSQGHEEAGVMFACIANFDEFYSDQNAVKCMRVLNEIIFSFDRLLLQPRFQCIEKIKTVGATYMAASGLKSEPTSGEEGYHHLCTLVDLALALRETVKAINYYEFRLRIGISCGPLVGGVIGARKPVYDIWGNTVNEASRMESTGEIDKIQITKYTKELLEGSYVLESRGGVNVKGKGMMETWWVVKKSRERYQDELNELHIPEAQKPAAPPRSLAVLVSSMLQSRRRIYTHPLDAASLPKRNGSMRQNRAVTAPCGSNQGGSLWRPRPRAVMTVGNETELDLNVFKRRQRLRPPRATSSKPNTISTQDENVPPRSQVKQPETRLKAASFSTTSSFNGSAGNLRMRTITNAFLFKNRIKNKSDKEKLCIKEKENGEENAAEAGSDTSL</sequence>
<proteinExistence type="predicted"/>
<evidence type="ECO:0000313" key="1">
    <source>
        <dbReference type="EMBL" id="KAJ8735073.1"/>
    </source>
</evidence>
<organism evidence="1 2">
    <name type="scientific">Mythimna loreyi</name>
    <dbReference type="NCBI Taxonomy" id="667449"/>
    <lineage>
        <taxon>Eukaryota</taxon>
        <taxon>Metazoa</taxon>
        <taxon>Ecdysozoa</taxon>
        <taxon>Arthropoda</taxon>
        <taxon>Hexapoda</taxon>
        <taxon>Insecta</taxon>
        <taxon>Pterygota</taxon>
        <taxon>Neoptera</taxon>
        <taxon>Endopterygota</taxon>
        <taxon>Lepidoptera</taxon>
        <taxon>Glossata</taxon>
        <taxon>Ditrysia</taxon>
        <taxon>Noctuoidea</taxon>
        <taxon>Noctuidae</taxon>
        <taxon>Noctuinae</taxon>
        <taxon>Hadenini</taxon>
        <taxon>Mythimna</taxon>
    </lineage>
</organism>
<comment type="caution">
    <text evidence="1">The sequence shown here is derived from an EMBL/GenBank/DDBJ whole genome shotgun (WGS) entry which is preliminary data.</text>
</comment>
<reference evidence="1" key="1">
    <citation type="submission" date="2023-03" db="EMBL/GenBank/DDBJ databases">
        <title>Chromosome-level genomes of two armyworms, Mythimna separata and Mythimna loreyi, provide insights into the biosynthesis and reception of sex pheromones.</title>
        <authorList>
            <person name="Zhao H."/>
        </authorList>
    </citation>
    <scope>NUCLEOTIDE SEQUENCE</scope>
    <source>
        <strain evidence="1">BeijingLab</strain>
    </source>
</reference>
<accession>A0ACC2R7K9</accession>
<protein>
    <submittedName>
        <fullName evidence="1">Uncharacterized protein</fullName>
    </submittedName>
</protein>
<keyword evidence="2" id="KW-1185">Reference proteome</keyword>